<dbReference type="InterPro" id="IPR002885">
    <property type="entry name" value="PPR_rpt"/>
</dbReference>
<comment type="caution">
    <text evidence="2">The sequence shown here is derived from an EMBL/GenBank/DDBJ whole genome shotgun (WGS) entry which is preliminary data.</text>
</comment>
<dbReference type="Proteomes" id="UP001530315">
    <property type="component" value="Unassembled WGS sequence"/>
</dbReference>
<evidence type="ECO:0000313" key="2">
    <source>
        <dbReference type="EMBL" id="KAL3802257.1"/>
    </source>
</evidence>
<dbReference type="Pfam" id="PF01535">
    <property type="entry name" value="PPR"/>
    <property type="match status" value="2"/>
</dbReference>
<keyword evidence="3" id="KW-1185">Reference proteome</keyword>
<name>A0ABD3QPB6_9STRA</name>
<proteinExistence type="predicted"/>
<dbReference type="EMBL" id="JALLAZ020000155">
    <property type="protein sequence ID" value="KAL3802257.1"/>
    <property type="molecule type" value="Genomic_DNA"/>
</dbReference>
<reference evidence="2 3" key="1">
    <citation type="submission" date="2024-10" db="EMBL/GenBank/DDBJ databases">
        <title>Updated reference genomes for cyclostephanoid diatoms.</title>
        <authorList>
            <person name="Roberts W.R."/>
            <person name="Alverson A.J."/>
        </authorList>
    </citation>
    <scope>NUCLEOTIDE SEQUENCE [LARGE SCALE GENOMIC DNA]</scope>
    <source>
        <strain evidence="2 3">AJA276-08</strain>
    </source>
</reference>
<dbReference type="InterPro" id="IPR011990">
    <property type="entry name" value="TPR-like_helical_dom_sf"/>
</dbReference>
<sequence>MYSHVVDALARSTNPEHVRLADALLRQFVSLCVGRRRRDGRGDDAVDDERDANARSDEDDASAEESVGIEEGARRRSSDRTIAKFKRPGALRWNDRDGHHFPNQIRITGVMRGYARLSRPRDAERLLDLMTSLSSSSSSSSSSSASGVDRRDRAMFRPNDVGYATVIDAYSRSRDGPNAERVLGTMKRRGGGEADDDDDGRDDNRANVVAYNAAVSAWARSARDGGSSCRTIAPTRAEISSSRSAAENAERLLREM</sequence>
<feature type="region of interest" description="Disordered" evidence="1">
    <location>
        <begin position="175"/>
        <end position="204"/>
    </location>
</feature>
<feature type="compositionally biased region" description="Basic and acidic residues" evidence="1">
    <location>
        <begin position="71"/>
        <end position="80"/>
    </location>
</feature>
<feature type="compositionally biased region" description="Low complexity" evidence="1">
    <location>
        <begin position="132"/>
        <end position="146"/>
    </location>
</feature>
<protein>
    <submittedName>
        <fullName evidence="2">Uncharacterized protein</fullName>
    </submittedName>
</protein>
<feature type="region of interest" description="Disordered" evidence="1">
    <location>
        <begin position="132"/>
        <end position="153"/>
    </location>
</feature>
<accession>A0ABD3QPB6</accession>
<dbReference type="Gene3D" id="1.25.40.10">
    <property type="entry name" value="Tetratricopeptide repeat domain"/>
    <property type="match status" value="1"/>
</dbReference>
<evidence type="ECO:0000256" key="1">
    <source>
        <dbReference type="SAM" id="MobiDB-lite"/>
    </source>
</evidence>
<organism evidence="2 3">
    <name type="scientific">Stephanodiscus triporus</name>
    <dbReference type="NCBI Taxonomy" id="2934178"/>
    <lineage>
        <taxon>Eukaryota</taxon>
        <taxon>Sar</taxon>
        <taxon>Stramenopiles</taxon>
        <taxon>Ochrophyta</taxon>
        <taxon>Bacillariophyta</taxon>
        <taxon>Coscinodiscophyceae</taxon>
        <taxon>Thalassiosirophycidae</taxon>
        <taxon>Stephanodiscales</taxon>
        <taxon>Stephanodiscaceae</taxon>
        <taxon>Stephanodiscus</taxon>
    </lineage>
</organism>
<dbReference type="AlphaFoldDB" id="A0ABD3QPB6"/>
<feature type="region of interest" description="Disordered" evidence="1">
    <location>
        <begin position="38"/>
        <end position="80"/>
    </location>
</feature>
<evidence type="ECO:0000313" key="3">
    <source>
        <dbReference type="Proteomes" id="UP001530315"/>
    </source>
</evidence>
<gene>
    <name evidence="2" type="ORF">ACHAW5_007977</name>
</gene>